<evidence type="ECO:0000259" key="10">
    <source>
        <dbReference type="SMART" id="SM00827"/>
    </source>
</evidence>
<evidence type="ECO:0000256" key="2">
    <source>
        <dbReference type="ARBA" id="ARBA00022516"/>
    </source>
</evidence>
<dbReference type="InterPro" id="IPR042104">
    <property type="entry name" value="PKS_dehydratase_sf"/>
</dbReference>
<dbReference type="SUPFAM" id="SSF55048">
    <property type="entry name" value="Probable ACP-binding domain of malonyl-CoA ACP transacylase"/>
    <property type="match status" value="1"/>
</dbReference>
<dbReference type="PANTHER" id="PTHR43775">
    <property type="entry name" value="FATTY ACID SYNTHASE"/>
    <property type="match status" value="1"/>
</dbReference>
<evidence type="ECO:0000256" key="4">
    <source>
        <dbReference type="ARBA" id="ARBA00022857"/>
    </source>
</evidence>
<evidence type="ECO:0000256" key="9">
    <source>
        <dbReference type="SAM" id="MobiDB-lite"/>
    </source>
</evidence>
<dbReference type="PANTHER" id="PTHR43775:SF7">
    <property type="entry name" value="FATTY ACID SYNTHASE"/>
    <property type="match status" value="1"/>
</dbReference>
<keyword evidence="6" id="KW-0443">Lipid metabolism</keyword>
<proteinExistence type="predicted"/>
<evidence type="ECO:0000313" key="12">
    <source>
        <dbReference type="Proteomes" id="UP001652700"/>
    </source>
</evidence>
<dbReference type="InterPro" id="IPR032821">
    <property type="entry name" value="PKS_assoc"/>
</dbReference>
<evidence type="ECO:0000256" key="8">
    <source>
        <dbReference type="ARBA" id="ARBA00023268"/>
    </source>
</evidence>
<dbReference type="Gene3D" id="3.10.129.110">
    <property type="entry name" value="Polyketide synthase dehydratase"/>
    <property type="match status" value="1"/>
</dbReference>
<dbReference type="OrthoDB" id="6762744at2759"/>
<keyword evidence="8" id="KW-0511">Multifunctional enzyme</keyword>
<keyword evidence="7" id="KW-0275">Fatty acid biosynthesis</keyword>
<dbReference type="UniPathway" id="UPA00094"/>
<keyword evidence="1" id="KW-0596">Phosphopantetheine</keyword>
<dbReference type="InterPro" id="IPR016036">
    <property type="entry name" value="Malonyl_transacylase_ACP-bd"/>
</dbReference>
<dbReference type="RefSeq" id="XP_028131415.1">
    <property type="nucleotide sequence ID" value="XM_028275614.1"/>
</dbReference>
<sequence>MSTTILNNAASKLQESDRKSTYKQDNKENSVNAQETNYFHEKSSIIFPKVPRLVAVSGTTKEDVEHLISRIEKNRHDGQFLSSINHTYYDPIKSGHVYRGYVLLCETFHKEIFAAKSLNRPKLVFVYPGLGIELGIAAKSMLKLDIFKDSIMRSANYLEPYGIKLINLIKYGTRDDFGNILNSLVMLVAVQIALTDVLKHIGIEPDIIFGHSLGEVSCGYADGALTAKQAVLTAYGMGRGLLDSNTPLGAMAAVSLPADVIERKCPPNVYPVCFNTTDKTTIAGEPENIEKCVRELQQENIFAKVLPTFGYGFHSKYLDNARPLLVANIQKIIPHPKKRSPKWLSTSILERDWASSLAQTCSAEYYVNAVCREVYFYQIFKKLPDNIVTVEICPTGTLQFIIKSNLGPKVPHISLMKKGSIDSLDNFLCSLGKIHNVGGAPRLENIYTPVHQKTKEAHTCIEILHTINFCQNVQQKDATNDGIMYSAAAYLVLIWKILAELKHDEFEHTDILMENIKFNSAPIARKHLSLLININKETGDLKILKGDLLILTGKVLMMQDSNQNISDKSLDHSRNKEITRLSPSSKFNSHLLNSKYELIDCNNEDVDNLNENRKYTFEWNHNWISFIDSMIRIFTAHKPGNTLFPQKIDKCCFSPQTLLTIVNKSIGNAKIPVNKFGPNIKSPGIEITGIKFGLLKELRTSYKHKL</sequence>
<dbReference type="InParanoid" id="A0A6P7FDH4"/>
<evidence type="ECO:0000256" key="7">
    <source>
        <dbReference type="ARBA" id="ARBA00023160"/>
    </source>
</evidence>
<evidence type="ECO:0000313" key="13">
    <source>
        <dbReference type="RefSeq" id="XP_028131415.1"/>
    </source>
</evidence>
<dbReference type="GeneID" id="114327110"/>
<organism evidence="13">
    <name type="scientific">Diabrotica virgifera virgifera</name>
    <name type="common">western corn rootworm</name>
    <dbReference type="NCBI Taxonomy" id="50390"/>
    <lineage>
        <taxon>Eukaryota</taxon>
        <taxon>Metazoa</taxon>
        <taxon>Ecdysozoa</taxon>
        <taxon>Arthropoda</taxon>
        <taxon>Hexapoda</taxon>
        <taxon>Insecta</taxon>
        <taxon>Pterygota</taxon>
        <taxon>Neoptera</taxon>
        <taxon>Endopterygota</taxon>
        <taxon>Coleoptera</taxon>
        <taxon>Polyphaga</taxon>
        <taxon>Cucujiformia</taxon>
        <taxon>Chrysomeloidea</taxon>
        <taxon>Chrysomelidae</taxon>
        <taxon>Galerucinae</taxon>
        <taxon>Diabroticina</taxon>
        <taxon>Diabroticites</taxon>
        <taxon>Diabrotica</taxon>
    </lineage>
</organism>
<evidence type="ECO:0000256" key="3">
    <source>
        <dbReference type="ARBA" id="ARBA00022832"/>
    </source>
</evidence>
<dbReference type="GO" id="GO:0016491">
    <property type="term" value="F:oxidoreductase activity"/>
    <property type="evidence" value="ECO:0007669"/>
    <property type="project" value="UniProtKB-KW"/>
</dbReference>
<reference evidence="13" key="1">
    <citation type="submission" date="2025-04" db="UniProtKB">
        <authorList>
            <consortium name="RefSeq"/>
        </authorList>
    </citation>
    <scope>IDENTIFICATION</scope>
    <source>
        <tissue evidence="13">Whole insect</tissue>
    </source>
</reference>
<dbReference type="InterPro" id="IPR016035">
    <property type="entry name" value="Acyl_Trfase/lysoPLipase"/>
</dbReference>
<dbReference type="InterPro" id="IPR050091">
    <property type="entry name" value="PKS_NRPS_Biosynth_Enz"/>
</dbReference>
<reference evidence="11" key="2">
    <citation type="submission" date="2025-05" db="UniProtKB">
        <authorList>
            <consortium name="EnsemblMetazoa"/>
        </authorList>
    </citation>
    <scope>IDENTIFICATION</scope>
</reference>
<name>A0A6P7FDH4_DIAVI</name>
<evidence type="ECO:0000256" key="6">
    <source>
        <dbReference type="ARBA" id="ARBA00023098"/>
    </source>
</evidence>
<dbReference type="EnsemblMetazoa" id="XM_028275614.2">
    <property type="protein sequence ID" value="XP_028131415.1"/>
    <property type="gene ID" value="LOC114327110"/>
</dbReference>
<feature type="compositionally biased region" description="Polar residues" evidence="9">
    <location>
        <begin position="1"/>
        <end position="13"/>
    </location>
</feature>
<dbReference type="AlphaFoldDB" id="A0A6P7FDH4"/>
<dbReference type="InterPro" id="IPR014043">
    <property type="entry name" value="Acyl_transferase_dom"/>
</dbReference>
<dbReference type="GO" id="GO:0006633">
    <property type="term" value="P:fatty acid biosynthetic process"/>
    <property type="evidence" value="ECO:0007669"/>
    <property type="project" value="UniProtKB-UniPathway"/>
</dbReference>
<evidence type="ECO:0000256" key="5">
    <source>
        <dbReference type="ARBA" id="ARBA00023002"/>
    </source>
</evidence>
<feature type="compositionally biased region" description="Basic and acidic residues" evidence="9">
    <location>
        <begin position="14"/>
        <end position="28"/>
    </location>
</feature>
<dbReference type="InterPro" id="IPR001227">
    <property type="entry name" value="Ac_transferase_dom_sf"/>
</dbReference>
<dbReference type="GO" id="GO:0004312">
    <property type="term" value="F:fatty acid synthase activity"/>
    <property type="evidence" value="ECO:0007669"/>
    <property type="project" value="TreeGrafter"/>
</dbReference>
<protein>
    <submittedName>
        <fullName evidence="13">Fatty acid synthase-like</fullName>
    </submittedName>
</protein>
<dbReference type="SUPFAM" id="SSF52151">
    <property type="entry name" value="FabD/lysophospholipase-like"/>
    <property type="match status" value="1"/>
</dbReference>
<keyword evidence="3" id="KW-0276">Fatty acid metabolism</keyword>
<feature type="region of interest" description="Disordered" evidence="9">
    <location>
        <begin position="1"/>
        <end position="33"/>
    </location>
</feature>
<evidence type="ECO:0000313" key="11">
    <source>
        <dbReference type="EnsemblMetazoa" id="XP_028131415.1"/>
    </source>
</evidence>
<evidence type="ECO:0000256" key="1">
    <source>
        <dbReference type="ARBA" id="ARBA00022450"/>
    </source>
</evidence>
<gene>
    <name evidence="13" type="primary">LOC114327110</name>
</gene>
<dbReference type="Pfam" id="PF00698">
    <property type="entry name" value="Acyl_transf_1"/>
    <property type="match status" value="1"/>
</dbReference>
<dbReference type="Gene3D" id="3.30.70.3290">
    <property type="match status" value="1"/>
</dbReference>
<dbReference type="Proteomes" id="UP001652700">
    <property type="component" value="Unplaced"/>
</dbReference>
<keyword evidence="2" id="KW-0444">Lipid biosynthesis</keyword>
<dbReference type="Gene3D" id="3.40.366.10">
    <property type="entry name" value="Malonyl-Coenzyme A Acyl Carrier Protein, domain 2"/>
    <property type="match status" value="1"/>
</dbReference>
<dbReference type="KEGG" id="dvv:114327110"/>
<keyword evidence="12" id="KW-1185">Reference proteome</keyword>
<keyword evidence="4" id="KW-0521">NADP</keyword>
<dbReference type="Pfam" id="PF16197">
    <property type="entry name" value="KAsynt_C_assoc"/>
    <property type="match status" value="1"/>
</dbReference>
<keyword evidence="5" id="KW-0560">Oxidoreductase</keyword>
<dbReference type="SMART" id="SM00827">
    <property type="entry name" value="PKS_AT"/>
    <property type="match status" value="1"/>
</dbReference>
<accession>A0A6P7FDH4</accession>
<feature type="domain" description="Malonyl-CoA:ACP transacylase (MAT)" evidence="10">
    <location>
        <begin position="124"/>
        <end position="420"/>
    </location>
</feature>